<evidence type="ECO:0008006" key="3">
    <source>
        <dbReference type="Google" id="ProtNLM"/>
    </source>
</evidence>
<reference evidence="1 2" key="1">
    <citation type="journal article" date="2016" name="Front. Microbiol.">
        <title>Comparative Genomics Analysis of Streptomyces Species Reveals Their Adaptation to the Marine Environment and Their Diversity at the Genomic Level.</title>
        <authorList>
            <person name="Tian X."/>
            <person name="Zhang Z."/>
            <person name="Yang T."/>
            <person name="Chen M."/>
            <person name="Li J."/>
            <person name="Chen F."/>
            <person name="Yang J."/>
            <person name="Li W."/>
            <person name="Zhang B."/>
            <person name="Zhang Z."/>
            <person name="Wu J."/>
            <person name="Zhang C."/>
            <person name="Long L."/>
            <person name="Xiao J."/>
        </authorList>
    </citation>
    <scope>NUCLEOTIDE SEQUENCE [LARGE SCALE GENOMIC DNA]</scope>
    <source>
        <strain evidence="1 2">SCSIO 02100</strain>
    </source>
</reference>
<dbReference type="EMBL" id="LJGU01000121">
    <property type="protein sequence ID" value="OEV03294.1"/>
    <property type="molecule type" value="Genomic_DNA"/>
</dbReference>
<dbReference type="STRING" id="1075402.AN216_12115"/>
<gene>
    <name evidence="1" type="ORF">AN216_12115</name>
</gene>
<dbReference type="Proteomes" id="UP000176101">
    <property type="component" value="Unassembled WGS sequence"/>
</dbReference>
<dbReference type="OrthoDB" id="3860847at2"/>
<evidence type="ECO:0000313" key="2">
    <source>
        <dbReference type="Proteomes" id="UP000176101"/>
    </source>
</evidence>
<name>A0A1E7KHH5_9ACTN</name>
<dbReference type="AlphaFoldDB" id="A0A1E7KHH5"/>
<accession>A0A1E7KHH5</accession>
<proteinExistence type="predicted"/>
<keyword evidence="2" id="KW-1185">Reference proteome</keyword>
<comment type="caution">
    <text evidence="1">The sequence shown here is derived from an EMBL/GenBank/DDBJ whole genome shotgun (WGS) entry which is preliminary data.</text>
</comment>
<organism evidence="1 2">
    <name type="scientific">Streptomyces oceani</name>
    <dbReference type="NCBI Taxonomy" id="1075402"/>
    <lineage>
        <taxon>Bacteria</taxon>
        <taxon>Bacillati</taxon>
        <taxon>Actinomycetota</taxon>
        <taxon>Actinomycetes</taxon>
        <taxon>Kitasatosporales</taxon>
        <taxon>Streptomycetaceae</taxon>
        <taxon>Streptomyces</taxon>
    </lineage>
</organism>
<dbReference type="SUPFAM" id="SSF56645">
    <property type="entry name" value="Acyl-CoA dehydrogenase NM domain-like"/>
    <property type="match status" value="1"/>
</dbReference>
<protein>
    <recommendedName>
        <fullName evidence="3">Acyl-CoA dehydrogenase</fullName>
    </recommendedName>
</protein>
<dbReference type="InterPro" id="IPR009100">
    <property type="entry name" value="AcylCoA_DH/oxidase_NM_dom_sf"/>
</dbReference>
<evidence type="ECO:0000313" key="1">
    <source>
        <dbReference type="EMBL" id="OEV03294.1"/>
    </source>
</evidence>
<dbReference type="RefSeq" id="WP_070196660.1">
    <property type="nucleotide sequence ID" value="NZ_LJGU01000121.1"/>
</dbReference>
<dbReference type="GO" id="GO:0016627">
    <property type="term" value="F:oxidoreductase activity, acting on the CH-CH group of donors"/>
    <property type="evidence" value="ECO:0007669"/>
    <property type="project" value="InterPro"/>
</dbReference>
<sequence length="536" mass="57304">MNRIAILERSLSEAGSAADGVSLALRACGFPAEFVPERVGGRLRRVEELHQVVRTVLRMDLPAAAEPQVSGFPTALRVWAGGCERQQRRVGKLLLRGGRLAPTGGGAAAPHDSFTARIHADELRLSAGRTAEPPPDCQALVVTARHDTGRPDRDHTALLLTPDEMPSSGRSRTVSWETVLGEPGSGLELALRAARLSHGLYASTVLARLDTLLRAAVESWYASEKSQLVAPPGADVLAGAFLDLLVSDCVTLCAARAAHLVPDWAPICSAAAGYLAKRVLKEAGHDLSTVLEVARRDSAHPYRGFSRRLSRLASPLWPTEDEVPPYTVLVARLPARTWRRVLNSGDPGESIPDALYQLDAPLPALDLARPMRCSSRATDDPLLSSLAFHALRVGHAGEVASHPCCRAALVELLNRLVSEAAELSEACAPLEAAGPGALLGPYARSLAERYALLVAATACVGVWSQRRDRGRDFLAEPCWLTGALHRIVGLLGAARPEEASFPCLERIHREVLARYDEGLSYDLHATSLAGPATLGG</sequence>